<dbReference type="AlphaFoldDB" id="A0AAV4D4B0"/>
<keyword evidence="3" id="KW-1185">Reference proteome</keyword>
<evidence type="ECO:0000313" key="2">
    <source>
        <dbReference type="EMBL" id="GFO38980.1"/>
    </source>
</evidence>
<protein>
    <submittedName>
        <fullName evidence="2">Uncharacterized protein</fullName>
    </submittedName>
</protein>
<dbReference type="EMBL" id="BLXT01007365">
    <property type="protein sequence ID" value="GFO38980.1"/>
    <property type="molecule type" value="Genomic_DNA"/>
</dbReference>
<comment type="caution">
    <text evidence="2">The sequence shown here is derived from an EMBL/GenBank/DDBJ whole genome shotgun (WGS) entry which is preliminary data.</text>
</comment>
<accession>A0AAV4D4B0</accession>
<evidence type="ECO:0000256" key="1">
    <source>
        <dbReference type="SAM" id="MobiDB-lite"/>
    </source>
</evidence>
<organism evidence="2 3">
    <name type="scientific">Plakobranchus ocellatus</name>
    <dbReference type="NCBI Taxonomy" id="259542"/>
    <lineage>
        <taxon>Eukaryota</taxon>
        <taxon>Metazoa</taxon>
        <taxon>Spiralia</taxon>
        <taxon>Lophotrochozoa</taxon>
        <taxon>Mollusca</taxon>
        <taxon>Gastropoda</taxon>
        <taxon>Heterobranchia</taxon>
        <taxon>Euthyneura</taxon>
        <taxon>Panpulmonata</taxon>
        <taxon>Sacoglossa</taxon>
        <taxon>Placobranchoidea</taxon>
        <taxon>Plakobranchidae</taxon>
        <taxon>Plakobranchus</taxon>
    </lineage>
</organism>
<dbReference type="Proteomes" id="UP000735302">
    <property type="component" value="Unassembled WGS sequence"/>
</dbReference>
<feature type="region of interest" description="Disordered" evidence="1">
    <location>
        <begin position="166"/>
        <end position="266"/>
    </location>
</feature>
<gene>
    <name evidence="2" type="ORF">PoB_006548500</name>
</gene>
<sequence length="286" mass="31982">MFLSPSQVHFTSCIDSLGTSKMAADSHISDVYMEMKMHRSFPRLQVVKKCGHYFTLDNTRLYMFRRMEEEGHCKLVPVDKVLLKKVPEAVQNMMILPTGVSEPPTRPERKRFRLRRSSEQVMIKSPRKIKDIRDTRSVTGSLETGMCACPECDDYRKIKDIRDTRSVPGSLETGMGAHSECDDRDTRSVTGSLETGMGVRPECDDRDTRSVTGSLETGMGARPQCDDRDTRSITGSLETGMGGRPECDDRGTRSVTGSRETGMCARPKCDEWDTRSVTGSLETGMG</sequence>
<evidence type="ECO:0000313" key="3">
    <source>
        <dbReference type="Proteomes" id="UP000735302"/>
    </source>
</evidence>
<proteinExistence type="predicted"/>
<name>A0AAV4D4B0_9GAST</name>
<reference evidence="2 3" key="1">
    <citation type="journal article" date="2021" name="Elife">
        <title>Chloroplast acquisition without the gene transfer in kleptoplastic sea slugs, Plakobranchus ocellatus.</title>
        <authorList>
            <person name="Maeda T."/>
            <person name="Takahashi S."/>
            <person name="Yoshida T."/>
            <person name="Shimamura S."/>
            <person name="Takaki Y."/>
            <person name="Nagai Y."/>
            <person name="Toyoda A."/>
            <person name="Suzuki Y."/>
            <person name="Arimoto A."/>
            <person name="Ishii H."/>
            <person name="Satoh N."/>
            <person name="Nishiyama T."/>
            <person name="Hasebe M."/>
            <person name="Maruyama T."/>
            <person name="Minagawa J."/>
            <person name="Obokata J."/>
            <person name="Shigenobu S."/>
        </authorList>
    </citation>
    <scope>NUCLEOTIDE SEQUENCE [LARGE SCALE GENOMIC DNA]</scope>
</reference>